<sequence length="61" mass="7293">MITLGDYIARYDRSVYFDIFNRRCFYLKVHITFSCLKGGLIPHGKRFLGMKSKKDPGRWKF</sequence>
<comment type="caution">
    <text evidence="1">The sequence shown here is derived from an EMBL/GenBank/DDBJ whole genome shotgun (WGS) entry which is preliminary data.</text>
</comment>
<dbReference type="EMBL" id="LRGB01001036">
    <property type="protein sequence ID" value="KZS13800.1"/>
    <property type="molecule type" value="Genomic_DNA"/>
</dbReference>
<evidence type="ECO:0000313" key="1">
    <source>
        <dbReference type="EMBL" id="KZS13800.1"/>
    </source>
</evidence>
<dbReference type="Proteomes" id="UP000076858">
    <property type="component" value="Unassembled WGS sequence"/>
</dbReference>
<name>A0A164X2B2_9CRUS</name>
<gene>
    <name evidence="1" type="ORF">APZ42_021189</name>
</gene>
<organism evidence="1 2">
    <name type="scientific">Daphnia magna</name>
    <dbReference type="NCBI Taxonomy" id="35525"/>
    <lineage>
        <taxon>Eukaryota</taxon>
        <taxon>Metazoa</taxon>
        <taxon>Ecdysozoa</taxon>
        <taxon>Arthropoda</taxon>
        <taxon>Crustacea</taxon>
        <taxon>Branchiopoda</taxon>
        <taxon>Diplostraca</taxon>
        <taxon>Cladocera</taxon>
        <taxon>Anomopoda</taxon>
        <taxon>Daphniidae</taxon>
        <taxon>Daphnia</taxon>
    </lineage>
</organism>
<protein>
    <submittedName>
        <fullName evidence="1">Uncharacterized protein</fullName>
    </submittedName>
</protein>
<keyword evidence="2" id="KW-1185">Reference proteome</keyword>
<evidence type="ECO:0000313" key="2">
    <source>
        <dbReference type="Proteomes" id="UP000076858"/>
    </source>
</evidence>
<reference evidence="1 2" key="1">
    <citation type="submission" date="2016-03" db="EMBL/GenBank/DDBJ databases">
        <title>EvidentialGene: Evidence-directed Construction of Genes on Genomes.</title>
        <authorList>
            <person name="Gilbert D.G."/>
            <person name="Choi J.-H."/>
            <person name="Mockaitis K."/>
            <person name="Colbourne J."/>
            <person name="Pfrender M."/>
        </authorList>
    </citation>
    <scope>NUCLEOTIDE SEQUENCE [LARGE SCALE GENOMIC DNA]</scope>
    <source>
        <strain evidence="1 2">Xinb3</strain>
        <tissue evidence="1">Complete organism</tissue>
    </source>
</reference>
<dbReference type="AlphaFoldDB" id="A0A164X2B2"/>
<accession>A0A164X2B2</accession>
<proteinExistence type="predicted"/>